<accession>A0A383UNR8</accession>
<dbReference type="Proteomes" id="UP000275772">
    <property type="component" value="Unassembled WGS sequence"/>
</dbReference>
<name>A0A383UNR8_BLUHO</name>
<sequence>MPIFVELVSVRPSCEISHVSDNSDGLWYRVRLNTSDTSK</sequence>
<gene>
    <name evidence="1" type="ORF">BLGHR1_12195</name>
</gene>
<evidence type="ECO:0000313" key="2">
    <source>
        <dbReference type="Proteomes" id="UP000275772"/>
    </source>
</evidence>
<reference evidence="1 2" key="1">
    <citation type="submission" date="2017-11" db="EMBL/GenBank/DDBJ databases">
        <authorList>
            <person name="Kracher B."/>
        </authorList>
    </citation>
    <scope>NUCLEOTIDE SEQUENCE [LARGE SCALE GENOMIC DNA]</scope>
    <source>
        <strain evidence="1 2">RACE1</strain>
    </source>
</reference>
<organism evidence="1 2">
    <name type="scientific">Blumeria hordei</name>
    <name type="common">Barley powdery mildew</name>
    <name type="synonym">Blumeria graminis f. sp. hordei</name>
    <dbReference type="NCBI Taxonomy" id="2867405"/>
    <lineage>
        <taxon>Eukaryota</taxon>
        <taxon>Fungi</taxon>
        <taxon>Dikarya</taxon>
        <taxon>Ascomycota</taxon>
        <taxon>Pezizomycotina</taxon>
        <taxon>Leotiomycetes</taxon>
        <taxon>Erysiphales</taxon>
        <taxon>Erysiphaceae</taxon>
        <taxon>Blumeria</taxon>
    </lineage>
</organism>
<dbReference type="EMBL" id="UNSH01000036">
    <property type="protein sequence ID" value="SZF01429.1"/>
    <property type="molecule type" value="Genomic_DNA"/>
</dbReference>
<proteinExistence type="predicted"/>
<dbReference type="AlphaFoldDB" id="A0A383UNR8"/>
<protein>
    <submittedName>
        <fullName evidence="1">Uncharacterized protein</fullName>
    </submittedName>
</protein>
<dbReference type="VEuPathDB" id="FungiDB:BLGHR1_12195"/>
<evidence type="ECO:0000313" key="1">
    <source>
        <dbReference type="EMBL" id="SZF01429.1"/>
    </source>
</evidence>